<comment type="caution">
    <text evidence="4">The sequence shown here is derived from an EMBL/GenBank/DDBJ whole genome shotgun (WGS) entry which is preliminary data.</text>
</comment>
<dbReference type="Proteomes" id="UP000193560">
    <property type="component" value="Unassembled WGS sequence"/>
</dbReference>
<proteinExistence type="inferred from homology"/>
<keyword evidence="2" id="KW-0819">tRNA processing</keyword>
<dbReference type="AlphaFoldDB" id="A0A1X2INV3"/>
<dbReference type="GO" id="GO:0005634">
    <property type="term" value="C:nucleus"/>
    <property type="evidence" value="ECO:0007669"/>
    <property type="project" value="UniProtKB-ARBA"/>
</dbReference>
<dbReference type="InterPro" id="IPR018593">
    <property type="entry name" value="tRNA-endonuc_su_Sen15"/>
</dbReference>
<comment type="similarity">
    <text evidence="1">Belongs to the SEN15 family.</text>
</comment>
<dbReference type="EMBL" id="MCGE01000007">
    <property type="protein sequence ID" value="ORZ19706.1"/>
    <property type="molecule type" value="Genomic_DNA"/>
</dbReference>
<evidence type="ECO:0000313" key="4">
    <source>
        <dbReference type="EMBL" id="ORZ19706.1"/>
    </source>
</evidence>
<name>A0A1X2INV3_9FUNG</name>
<dbReference type="InterPro" id="IPR011856">
    <property type="entry name" value="tRNA_endonuc-like_dom_sf"/>
</dbReference>
<dbReference type="GO" id="GO:0003676">
    <property type="term" value="F:nucleic acid binding"/>
    <property type="evidence" value="ECO:0007669"/>
    <property type="project" value="InterPro"/>
</dbReference>
<evidence type="ECO:0000256" key="2">
    <source>
        <dbReference type="ARBA" id="ARBA00022694"/>
    </source>
</evidence>
<dbReference type="SUPFAM" id="SSF53032">
    <property type="entry name" value="tRNA-intron endonuclease catalytic domain-like"/>
    <property type="match status" value="1"/>
</dbReference>
<evidence type="ECO:0000259" key="3">
    <source>
        <dbReference type="Pfam" id="PF09631"/>
    </source>
</evidence>
<evidence type="ECO:0000256" key="1">
    <source>
        <dbReference type="ARBA" id="ARBA00006091"/>
    </source>
</evidence>
<evidence type="ECO:0000313" key="5">
    <source>
        <dbReference type="Proteomes" id="UP000193560"/>
    </source>
</evidence>
<keyword evidence="5" id="KW-1185">Reference proteome</keyword>
<organism evidence="4 5">
    <name type="scientific">Absidia repens</name>
    <dbReference type="NCBI Taxonomy" id="90262"/>
    <lineage>
        <taxon>Eukaryota</taxon>
        <taxon>Fungi</taxon>
        <taxon>Fungi incertae sedis</taxon>
        <taxon>Mucoromycota</taxon>
        <taxon>Mucoromycotina</taxon>
        <taxon>Mucoromycetes</taxon>
        <taxon>Mucorales</taxon>
        <taxon>Cunninghamellaceae</taxon>
        <taxon>Absidia</taxon>
    </lineage>
</organism>
<dbReference type="STRING" id="90262.A0A1X2INV3"/>
<dbReference type="PANTHER" id="PTHR28582:SF1">
    <property type="entry name" value="TRNA-SPLICING ENDONUCLEASE SUBUNIT SEN15"/>
    <property type="match status" value="1"/>
</dbReference>
<sequence>MVSFKSQYDHIQSLASAFPESTTLILQVYQDLALNKLWKTIHVIPIPNLDTCVLQAHEPGTPEDDQLLIIPIRHDEALSTEKIAGLFQGLDQSKLQTNGLMPSPSKRITLAIVARDSTVLYYHISKGLSPPKEQ</sequence>
<dbReference type="OrthoDB" id="10002170at2759"/>
<feature type="domain" description="tRNA-splicing endonuclease subunit Sen15" evidence="3">
    <location>
        <begin position="27"/>
        <end position="133"/>
    </location>
</feature>
<dbReference type="Gene3D" id="3.40.1350.10">
    <property type="match status" value="1"/>
</dbReference>
<dbReference type="PANTHER" id="PTHR28582">
    <property type="entry name" value="TRNA-SPLICING ENDONUCLEASE SUBUNIT SEN15"/>
    <property type="match status" value="1"/>
</dbReference>
<dbReference type="Pfam" id="PF09631">
    <property type="entry name" value="Sen15"/>
    <property type="match status" value="1"/>
</dbReference>
<accession>A0A1X2INV3</accession>
<dbReference type="GO" id="GO:0006388">
    <property type="term" value="P:tRNA splicing, via endonucleolytic cleavage and ligation"/>
    <property type="evidence" value="ECO:0007669"/>
    <property type="project" value="InterPro"/>
</dbReference>
<dbReference type="InterPro" id="IPR036167">
    <property type="entry name" value="tRNA_intron_Endo_cat-like_sf"/>
</dbReference>
<gene>
    <name evidence="4" type="ORF">BCR42DRAFT_410337</name>
</gene>
<protein>
    <submittedName>
        <fullName evidence="4">Sen15 protein-domain-containing protein</fullName>
    </submittedName>
</protein>
<reference evidence="4 5" key="1">
    <citation type="submission" date="2016-07" db="EMBL/GenBank/DDBJ databases">
        <title>Pervasive Adenine N6-methylation of Active Genes in Fungi.</title>
        <authorList>
            <consortium name="DOE Joint Genome Institute"/>
            <person name="Mondo S.J."/>
            <person name="Dannebaum R.O."/>
            <person name="Kuo R.C."/>
            <person name="Labutti K."/>
            <person name="Haridas S."/>
            <person name="Kuo A."/>
            <person name="Salamov A."/>
            <person name="Ahrendt S.R."/>
            <person name="Lipzen A."/>
            <person name="Sullivan W."/>
            <person name="Andreopoulos W.B."/>
            <person name="Clum A."/>
            <person name="Lindquist E."/>
            <person name="Daum C."/>
            <person name="Ramamoorthy G.K."/>
            <person name="Gryganskyi A."/>
            <person name="Culley D."/>
            <person name="Magnuson J.K."/>
            <person name="James T.Y."/>
            <person name="O'Malley M.A."/>
            <person name="Stajich J.E."/>
            <person name="Spatafora J.W."/>
            <person name="Visel A."/>
            <person name="Grigoriev I.V."/>
        </authorList>
    </citation>
    <scope>NUCLEOTIDE SEQUENCE [LARGE SCALE GENOMIC DNA]</scope>
    <source>
        <strain evidence="4 5">NRRL 1336</strain>
    </source>
</reference>